<dbReference type="InterPro" id="IPR019734">
    <property type="entry name" value="TPR_rpt"/>
</dbReference>
<dbReference type="AlphaFoldDB" id="U5H0C8"/>
<evidence type="ECO:0000313" key="3">
    <source>
        <dbReference type="EnsemblFungi" id="MVLG_00863T0"/>
    </source>
</evidence>
<gene>
    <name evidence="2" type="ORF">MVLG_00863</name>
</gene>
<dbReference type="EMBL" id="AEIJ01000076">
    <property type="status" value="NOT_ANNOTATED_CDS"/>
    <property type="molecule type" value="Genomic_DNA"/>
</dbReference>
<dbReference type="EMBL" id="GL541646">
    <property type="protein sequence ID" value="KDE09150.1"/>
    <property type="molecule type" value="Genomic_DNA"/>
</dbReference>
<reference evidence="4" key="1">
    <citation type="submission" date="2010-11" db="EMBL/GenBank/DDBJ databases">
        <title>The genome sequence of Microbotryum violaceum strain p1A1 Lamole.</title>
        <authorList>
            <person name="Cuomo C."/>
            <person name="Perlin M."/>
            <person name="Young S.K."/>
            <person name="Zeng Q."/>
            <person name="Gargeya S."/>
            <person name="Alvarado L."/>
            <person name="Berlin A."/>
            <person name="Chapman S.B."/>
            <person name="Chen Z."/>
            <person name="Freedman E."/>
            <person name="Gellesch M."/>
            <person name="Goldberg J."/>
            <person name="Griggs A."/>
            <person name="Gujja S."/>
            <person name="Heilman E."/>
            <person name="Heiman D."/>
            <person name="Howarth C."/>
            <person name="Mehta T."/>
            <person name="Neiman D."/>
            <person name="Pearson M."/>
            <person name="Roberts A."/>
            <person name="Saif S."/>
            <person name="Shea T."/>
            <person name="Shenoy N."/>
            <person name="Sisk P."/>
            <person name="Stolte C."/>
            <person name="Sykes S."/>
            <person name="White J."/>
            <person name="Yandava C."/>
            <person name="Haas B."/>
            <person name="Nusbaum C."/>
            <person name="Birren B."/>
        </authorList>
    </citation>
    <scope>NUCLEOTIDE SEQUENCE [LARGE SCALE GENOMIC DNA]</scope>
    <source>
        <strain evidence="4">p1A1 Lamole</strain>
    </source>
</reference>
<proteinExistence type="predicted"/>
<accession>U5H0C8</accession>
<feature type="compositionally biased region" description="Basic and acidic residues" evidence="1">
    <location>
        <begin position="170"/>
        <end position="185"/>
    </location>
</feature>
<protein>
    <recommendedName>
        <fullName evidence="5">TPR-like protein</fullName>
    </recommendedName>
</protein>
<feature type="compositionally biased region" description="Acidic residues" evidence="1">
    <location>
        <begin position="74"/>
        <end position="83"/>
    </location>
</feature>
<evidence type="ECO:0000313" key="4">
    <source>
        <dbReference type="Proteomes" id="UP000017200"/>
    </source>
</evidence>
<reference evidence="2" key="2">
    <citation type="submission" date="2010-11" db="EMBL/GenBank/DDBJ databases">
        <authorList>
            <consortium name="The Broad Institute Genome Sequencing Platform"/>
            <person name="Earl A."/>
            <person name="Ward D."/>
            <person name="Feldgarden M."/>
            <person name="Gevers D."/>
            <person name="Butler R."/>
            <person name="Young S.K."/>
            <person name="Zeng Q."/>
            <person name="Gargeya S."/>
            <person name="Fitzgerald M."/>
            <person name="Haas B."/>
            <person name="Abouelleil A."/>
            <person name="Alvarado L."/>
            <person name="Arachchi H.M."/>
            <person name="Berlin A."/>
            <person name="Brown A."/>
            <person name="Chapman S.B."/>
            <person name="Chen Z."/>
            <person name="Dunbar C."/>
            <person name="Freedman E."/>
            <person name="Gearin G."/>
            <person name="Gellesch M."/>
            <person name="Goldberg J."/>
            <person name="Griggs A."/>
            <person name="Gujja S."/>
            <person name="Heilman E."/>
            <person name="Heiman D."/>
            <person name="Howarth C."/>
            <person name="Larson L."/>
            <person name="Lui A."/>
            <person name="MacDonald P.J.P."/>
            <person name="Mehta T."/>
            <person name="Montmayeur A."/>
            <person name="Murphy C."/>
            <person name="Neiman D."/>
            <person name="Pearson M."/>
            <person name="Priest M."/>
            <person name="Roberts A."/>
            <person name="Saif S."/>
            <person name="Shea T."/>
            <person name="Shenoy N."/>
            <person name="Sisk P."/>
            <person name="Stolte C."/>
            <person name="Sykes S."/>
            <person name="White J."/>
            <person name="Yandava C."/>
            <person name="Wortman J."/>
            <person name="Nusbaum C."/>
            <person name="Birren B."/>
        </authorList>
    </citation>
    <scope>NUCLEOTIDE SEQUENCE</scope>
    <source>
        <strain evidence="2">P1A1 Lamole</strain>
    </source>
</reference>
<evidence type="ECO:0000256" key="1">
    <source>
        <dbReference type="SAM" id="MobiDB-lite"/>
    </source>
</evidence>
<feature type="compositionally biased region" description="Basic and acidic residues" evidence="1">
    <location>
        <begin position="149"/>
        <end position="162"/>
    </location>
</feature>
<dbReference type="PANTHER" id="PTHR46014">
    <property type="entry name" value="TETRATRICOPEPTIDE REPEAT PROTEIN 1"/>
    <property type="match status" value="1"/>
</dbReference>
<dbReference type="OMA" id="EGNDHFR"/>
<dbReference type="SUPFAM" id="SSF48452">
    <property type="entry name" value="TPR-like"/>
    <property type="match status" value="1"/>
</dbReference>
<dbReference type="InParanoid" id="U5H0C8"/>
<dbReference type="SMART" id="SM00028">
    <property type="entry name" value="TPR"/>
    <property type="match status" value="2"/>
</dbReference>
<dbReference type="STRING" id="683840.U5H0C8"/>
<reference evidence="2 4" key="3">
    <citation type="journal article" date="2015" name="BMC Genomics">
        <title>Sex and parasites: genomic and transcriptomic analysis of Microbotryum lychnidis-dioicae, the biotrophic and plant-castrating anther smut fungus.</title>
        <authorList>
            <person name="Perlin M.H."/>
            <person name="Amselem J."/>
            <person name="Fontanillas E."/>
            <person name="Toh S.S."/>
            <person name="Chen Z."/>
            <person name="Goldberg J."/>
            <person name="Duplessis S."/>
            <person name="Henrissat B."/>
            <person name="Young S."/>
            <person name="Zeng Q."/>
            <person name="Aguileta G."/>
            <person name="Petit E."/>
            <person name="Badouin H."/>
            <person name="Andrews J."/>
            <person name="Razeeq D."/>
            <person name="Gabaldon T."/>
            <person name="Quesneville H."/>
            <person name="Giraud T."/>
            <person name="Hood M.E."/>
            <person name="Schultz D.J."/>
            <person name="Cuomo C.A."/>
        </authorList>
    </citation>
    <scope>NUCLEOTIDE SEQUENCE [LARGE SCALE GENOMIC DNA]</scope>
    <source>
        <strain evidence="4">p1A1 Lamole</strain>
        <strain evidence="2">P1A1 Lamole</strain>
    </source>
</reference>
<keyword evidence="4" id="KW-1185">Reference proteome</keyword>
<sequence>MDSSSSFSSRFEELPPSPTSSTHSFHSTDDFDQSTPEPQPATSSTPTARAQPNPSTRERAKPSTSEGEPLGQDENGEEDEDDPDHDHDDSVWWTPSELRDIFDRSSAFKTRGNTLFGKGQWQEALDCYREGLVELPVRTKPGVKVVKGKQKEEQKQDEEHSNSTKNILDGVDKLNLKEEPVKEAEQESDPEEVELVELRSVLFANVAACCLKMERWKEAVVACDEALEEKPKYMKALHRRALANEQLGTWSSLTSALEDYAALSSLPDLSPSFKQQIKFAQTRLTPLAKAQQEKEQAEMMGKLKDLGNTVLGKFGLSTENFKFVEQPGGGYSMNFQR</sequence>
<evidence type="ECO:0000313" key="2">
    <source>
        <dbReference type="EMBL" id="KDE09150.1"/>
    </source>
</evidence>
<dbReference type="EnsemblFungi" id="MVLG_00863T0">
    <property type="protein sequence ID" value="MVLG_00863T0"/>
    <property type="gene ID" value="MVLG_00863"/>
</dbReference>
<dbReference type="PANTHER" id="PTHR46014:SF1">
    <property type="entry name" value="TETRATRICOPEPTIDE REPEAT PROTEIN 1"/>
    <property type="match status" value="1"/>
</dbReference>
<organism evidence="2">
    <name type="scientific">Microbotryum lychnidis-dioicae (strain p1A1 Lamole / MvSl-1064)</name>
    <name type="common">Anther smut fungus</name>
    <dbReference type="NCBI Taxonomy" id="683840"/>
    <lineage>
        <taxon>Eukaryota</taxon>
        <taxon>Fungi</taxon>
        <taxon>Dikarya</taxon>
        <taxon>Basidiomycota</taxon>
        <taxon>Pucciniomycotina</taxon>
        <taxon>Microbotryomycetes</taxon>
        <taxon>Microbotryales</taxon>
        <taxon>Microbotryaceae</taxon>
        <taxon>Microbotryum</taxon>
    </lineage>
</organism>
<evidence type="ECO:0008006" key="5">
    <source>
        <dbReference type="Google" id="ProtNLM"/>
    </source>
</evidence>
<feature type="compositionally biased region" description="Polar residues" evidence="1">
    <location>
        <begin position="33"/>
        <end position="55"/>
    </location>
</feature>
<dbReference type="Gene3D" id="1.25.40.10">
    <property type="entry name" value="Tetratricopeptide repeat domain"/>
    <property type="match status" value="1"/>
</dbReference>
<name>U5H0C8_USTV1</name>
<dbReference type="InterPro" id="IPR011990">
    <property type="entry name" value="TPR-like_helical_dom_sf"/>
</dbReference>
<dbReference type="HOGENOM" id="CLU_058463_0_0_1"/>
<feature type="region of interest" description="Disordered" evidence="1">
    <location>
        <begin position="1"/>
        <end position="92"/>
    </location>
</feature>
<feature type="region of interest" description="Disordered" evidence="1">
    <location>
        <begin position="145"/>
        <end position="190"/>
    </location>
</feature>
<dbReference type="InterPro" id="IPR052769">
    <property type="entry name" value="TPR_domain_protein"/>
</dbReference>
<dbReference type="Proteomes" id="UP000017200">
    <property type="component" value="Unassembled WGS sequence"/>
</dbReference>
<dbReference type="OrthoDB" id="1872379at2759"/>
<reference evidence="3" key="4">
    <citation type="submission" date="2015-06" db="UniProtKB">
        <authorList>
            <consortium name="EnsemblFungi"/>
        </authorList>
    </citation>
    <scope>IDENTIFICATION</scope>
</reference>